<reference evidence="2" key="1">
    <citation type="submission" date="2020-03" db="EMBL/GenBank/DDBJ databases">
        <title>The deep terrestrial virosphere.</title>
        <authorList>
            <person name="Holmfeldt K."/>
            <person name="Nilsson E."/>
            <person name="Simone D."/>
            <person name="Lopez-Fernandez M."/>
            <person name="Wu X."/>
            <person name="de Brujin I."/>
            <person name="Lundin D."/>
            <person name="Andersson A."/>
            <person name="Bertilsson S."/>
            <person name="Dopson M."/>
        </authorList>
    </citation>
    <scope>NUCLEOTIDE SEQUENCE</scope>
    <source>
        <strain evidence="3">MM415A03120</strain>
        <strain evidence="2">MM415B01811</strain>
    </source>
</reference>
<name>A0A6M3IGM4_9ZZZZ</name>
<dbReference type="Gene3D" id="1.10.10.1400">
    <property type="entry name" value="Terminase, small subunit, N-terminal DNA-binding domain, HTH motif"/>
    <property type="match status" value="1"/>
</dbReference>
<evidence type="ECO:0000256" key="1">
    <source>
        <dbReference type="SAM" id="MobiDB-lite"/>
    </source>
</evidence>
<gene>
    <name evidence="3" type="ORF">MM415A03120_0008</name>
    <name evidence="2" type="ORF">MM415B01811_0012</name>
</gene>
<dbReference type="InterPro" id="IPR005335">
    <property type="entry name" value="Terminase_ssu"/>
</dbReference>
<evidence type="ECO:0000313" key="3">
    <source>
        <dbReference type="EMBL" id="QJA71618.1"/>
    </source>
</evidence>
<sequence>MTKRIASPGRSPYRPTKTAKNRRKAKPDPTVDEKGVVASATKGRWTTQLEKFCNEFLVDCNAVAAAKRAGYTGNRGFASRTLARPRVQMRIRELLTERLHNTKMTVERVLREEGYITFFDPICIVNPDGTPRTIEQIPDHGRRALKKIKVKEHLKRVTVNGDTKTELLSRNYEYEVWDKGASLERMERYLGLFTGKGGASNWMVVIMAGEIRKPPEAGRSPATMDKVCRLPDKPSKVIDVEVSELSE</sequence>
<proteinExistence type="predicted"/>
<dbReference type="EMBL" id="MT141886">
    <property type="protein sequence ID" value="QJA71618.1"/>
    <property type="molecule type" value="Genomic_DNA"/>
</dbReference>
<organism evidence="2">
    <name type="scientific">viral metagenome</name>
    <dbReference type="NCBI Taxonomy" id="1070528"/>
    <lineage>
        <taxon>unclassified sequences</taxon>
        <taxon>metagenomes</taxon>
        <taxon>organismal metagenomes</taxon>
    </lineage>
</organism>
<dbReference type="EMBL" id="MT141232">
    <property type="protein sequence ID" value="QJA56660.1"/>
    <property type="molecule type" value="Genomic_DNA"/>
</dbReference>
<dbReference type="Pfam" id="PF03592">
    <property type="entry name" value="Terminase_2"/>
    <property type="match status" value="1"/>
</dbReference>
<dbReference type="AlphaFoldDB" id="A0A6M3IGM4"/>
<feature type="region of interest" description="Disordered" evidence="1">
    <location>
        <begin position="1"/>
        <end position="36"/>
    </location>
</feature>
<accession>A0A6M3IGM4</accession>
<protein>
    <submittedName>
        <fullName evidence="2">Putative terminase</fullName>
    </submittedName>
</protein>
<feature type="compositionally biased region" description="Basic and acidic residues" evidence="1">
    <location>
        <begin position="26"/>
        <end position="35"/>
    </location>
</feature>
<dbReference type="GO" id="GO:0051276">
    <property type="term" value="P:chromosome organization"/>
    <property type="evidence" value="ECO:0007669"/>
    <property type="project" value="InterPro"/>
</dbReference>
<evidence type="ECO:0000313" key="2">
    <source>
        <dbReference type="EMBL" id="QJA56660.1"/>
    </source>
</evidence>
<dbReference type="InterPro" id="IPR038713">
    <property type="entry name" value="Terminase_Gp1_N_sf"/>
</dbReference>